<evidence type="ECO:0000256" key="4">
    <source>
        <dbReference type="ARBA" id="ARBA00022695"/>
    </source>
</evidence>
<dbReference type="PANTHER" id="PTHR48144">
    <property type="entry name" value="DNA-DIRECTED DNA POLYMERASE"/>
    <property type="match status" value="1"/>
</dbReference>
<dbReference type="GeneID" id="20661985"/>
<dbReference type="InterPro" id="IPR004868">
    <property type="entry name" value="DNA-dir_DNA_pol_B_mt/vir"/>
</dbReference>
<evidence type="ECO:0000256" key="3">
    <source>
        <dbReference type="ARBA" id="ARBA00022679"/>
    </source>
</evidence>
<keyword evidence="7" id="KW-0238">DNA-binding</keyword>
<dbReference type="InParanoid" id="G5AGI7"/>
<evidence type="ECO:0000313" key="11">
    <source>
        <dbReference type="Proteomes" id="UP000002640"/>
    </source>
</evidence>
<comment type="similarity">
    <text evidence="1">Belongs to the DNA polymerase type-B family.</text>
</comment>
<accession>G5AGI7</accession>
<evidence type="ECO:0000256" key="2">
    <source>
        <dbReference type="ARBA" id="ARBA00012417"/>
    </source>
</evidence>
<protein>
    <recommendedName>
        <fullName evidence="2">DNA-directed DNA polymerase</fullName>
        <ecNumber evidence="2">2.7.7.7</ecNumber>
    </recommendedName>
</protein>
<feature type="domain" description="DNA-directed DNA polymerase family B mitochondria/virus" evidence="9">
    <location>
        <begin position="50"/>
        <end position="200"/>
    </location>
</feature>
<organism evidence="10 11">
    <name type="scientific">Phytophthora sojae (strain P6497)</name>
    <name type="common">Soybean stem and root rot agent</name>
    <name type="synonym">Phytophthora megasperma f. sp. glycines</name>
    <dbReference type="NCBI Taxonomy" id="1094619"/>
    <lineage>
        <taxon>Eukaryota</taxon>
        <taxon>Sar</taxon>
        <taxon>Stramenopiles</taxon>
        <taxon>Oomycota</taxon>
        <taxon>Peronosporomycetes</taxon>
        <taxon>Peronosporales</taxon>
        <taxon>Peronosporaceae</taxon>
        <taxon>Phytophthora</taxon>
    </lineage>
</organism>
<dbReference type="GO" id="GO:0006260">
    <property type="term" value="P:DNA replication"/>
    <property type="evidence" value="ECO:0007669"/>
    <property type="project" value="UniProtKB-KW"/>
</dbReference>
<evidence type="ECO:0000256" key="1">
    <source>
        <dbReference type="ARBA" id="ARBA00005755"/>
    </source>
</evidence>
<keyword evidence="4" id="KW-0548">Nucleotidyltransferase</keyword>
<keyword evidence="5" id="KW-0235">DNA replication</keyword>
<dbReference type="Pfam" id="PF03175">
    <property type="entry name" value="DNA_pol_B_2"/>
    <property type="match status" value="2"/>
</dbReference>
<dbReference type="SUPFAM" id="SSF56672">
    <property type="entry name" value="DNA/RNA polymerases"/>
    <property type="match status" value="1"/>
</dbReference>
<comment type="catalytic activity">
    <reaction evidence="8">
        <text>DNA(n) + a 2'-deoxyribonucleoside 5'-triphosphate = DNA(n+1) + diphosphate</text>
        <dbReference type="Rhea" id="RHEA:22508"/>
        <dbReference type="Rhea" id="RHEA-COMP:17339"/>
        <dbReference type="Rhea" id="RHEA-COMP:17340"/>
        <dbReference type="ChEBI" id="CHEBI:33019"/>
        <dbReference type="ChEBI" id="CHEBI:61560"/>
        <dbReference type="ChEBI" id="CHEBI:173112"/>
        <dbReference type="EC" id="2.7.7.7"/>
    </reaction>
</comment>
<evidence type="ECO:0000256" key="7">
    <source>
        <dbReference type="ARBA" id="ARBA00023125"/>
    </source>
</evidence>
<dbReference type="Proteomes" id="UP000002640">
    <property type="component" value="Unassembled WGS sequence"/>
</dbReference>
<proteinExistence type="inferred from homology"/>
<evidence type="ECO:0000259" key="9">
    <source>
        <dbReference type="Pfam" id="PF03175"/>
    </source>
</evidence>
<dbReference type="AlphaFoldDB" id="G5AGI7"/>
<sequence>MFPTAVDGIVLEKGKFPHNAITHENFDKPIALSEIKASVIEDGYANISEKDRDKFKDEVETKALFQLNQIIDNAKQIDAIQNDQLDNVKYTLHYCMTDVEVMMHCFEAFRKLILDRFKLDVYNFISIPSMSNTILHNEGCFKGCYNLSGPCLMFAREAIVGGRVMTRENKKWHFKSQNEVDIKALNNNSMYPAVQLHFTMQNGVYINALDVISLYPAAQCRIKGLTKGIPKRFTETIPKQATDYIVRVRVIDVKKRFTFPLQSIKNEMGCRIFTNEMIGQTIVLGKVALEDFQKFQHAEVEIIEGMYWDNGFNPQIKKTIHSLFYERNKLKKQKNPLQAVLKLVMNSSYGKLIQKPILKTKRFIRGEEQVRKYVLKNICKLIRRVTITPNISLFEERKSLSSYSSPAHLGVQILECQNES</sequence>
<dbReference type="EMBL" id="JH159167">
    <property type="protein sequence ID" value="EGZ05267.1"/>
    <property type="molecule type" value="Genomic_DNA"/>
</dbReference>
<dbReference type="RefSeq" id="XP_009539188.1">
    <property type="nucleotide sequence ID" value="XM_009540893.1"/>
</dbReference>
<gene>
    <name evidence="10" type="ORF">PHYSODRAFT_534345</name>
</gene>
<dbReference type="GO" id="GO:0003887">
    <property type="term" value="F:DNA-directed DNA polymerase activity"/>
    <property type="evidence" value="ECO:0007669"/>
    <property type="project" value="UniProtKB-KW"/>
</dbReference>
<evidence type="ECO:0000256" key="5">
    <source>
        <dbReference type="ARBA" id="ARBA00022705"/>
    </source>
</evidence>
<dbReference type="GO" id="GO:0003677">
    <property type="term" value="F:DNA binding"/>
    <property type="evidence" value="ECO:0007669"/>
    <property type="project" value="UniProtKB-KW"/>
</dbReference>
<keyword evidence="11" id="KW-1185">Reference proteome</keyword>
<evidence type="ECO:0000256" key="6">
    <source>
        <dbReference type="ARBA" id="ARBA00022932"/>
    </source>
</evidence>
<dbReference type="GO" id="GO:0000166">
    <property type="term" value="F:nucleotide binding"/>
    <property type="evidence" value="ECO:0007669"/>
    <property type="project" value="InterPro"/>
</dbReference>
<feature type="domain" description="DNA-directed DNA polymerase family B mitochondria/virus" evidence="9">
    <location>
        <begin position="206"/>
        <end position="380"/>
    </location>
</feature>
<dbReference type="InterPro" id="IPR043502">
    <property type="entry name" value="DNA/RNA_pol_sf"/>
</dbReference>
<name>G5AGI7_PHYSP</name>
<dbReference type="EC" id="2.7.7.7" evidence="2"/>
<dbReference type="OMA" id="THENFDK"/>
<reference evidence="10 11" key="1">
    <citation type="journal article" date="2006" name="Science">
        <title>Phytophthora genome sequences uncover evolutionary origins and mechanisms of pathogenesis.</title>
        <authorList>
            <person name="Tyler B.M."/>
            <person name="Tripathy S."/>
            <person name="Zhang X."/>
            <person name="Dehal P."/>
            <person name="Jiang R.H."/>
            <person name="Aerts A."/>
            <person name="Arredondo F.D."/>
            <person name="Baxter L."/>
            <person name="Bensasson D."/>
            <person name="Beynon J.L."/>
            <person name="Chapman J."/>
            <person name="Damasceno C.M."/>
            <person name="Dorrance A.E."/>
            <person name="Dou D."/>
            <person name="Dickerman A.W."/>
            <person name="Dubchak I.L."/>
            <person name="Garbelotto M."/>
            <person name="Gijzen M."/>
            <person name="Gordon S.G."/>
            <person name="Govers F."/>
            <person name="Grunwald N.J."/>
            <person name="Huang W."/>
            <person name="Ivors K.L."/>
            <person name="Jones R.W."/>
            <person name="Kamoun S."/>
            <person name="Krampis K."/>
            <person name="Lamour K.H."/>
            <person name="Lee M.K."/>
            <person name="McDonald W.H."/>
            <person name="Medina M."/>
            <person name="Meijer H.J."/>
            <person name="Nordberg E.K."/>
            <person name="Maclean D.J."/>
            <person name="Ospina-Giraldo M.D."/>
            <person name="Morris P.F."/>
            <person name="Phuntumart V."/>
            <person name="Putnam N.H."/>
            <person name="Rash S."/>
            <person name="Rose J.K."/>
            <person name="Sakihama Y."/>
            <person name="Salamov A.A."/>
            <person name="Savidor A."/>
            <person name="Scheuring C.F."/>
            <person name="Smith B.M."/>
            <person name="Sobral B.W."/>
            <person name="Terry A."/>
            <person name="Torto-Alalibo T.A."/>
            <person name="Win J."/>
            <person name="Xu Z."/>
            <person name="Zhang H."/>
            <person name="Grigoriev I.V."/>
            <person name="Rokhsar D.S."/>
            <person name="Boore J.L."/>
        </authorList>
    </citation>
    <scope>NUCLEOTIDE SEQUENCE [LARGE SCALE GENOMIC DNA]</scope>
    <source>
        <strain evidence="10 11">P6497</strain>
    </source>
</reference>
<dbReference type="KEGG" id="psoj:PHYSODRAFT_534345"/>
<keyword evidence="6" id="KW-0239">DNA-directed DNA polymerase</keyword>
<evidence type="ECO:0000256" key="8">
    <source>
        <dbReference type="ARBA" id="ARBA00049244"/>
    </source>
</evidence>
<evidence type="ECO:0000313" key="10">
    <source>
        <dbReference type="EMBL" id="EGZ05267.1"/>
    </source>
</evidence>
<dbReference type="PANTHER" id="PTHR48144:SF2">
    <property type="entry name" value="DNA-DIRECTED DNA POLYMERASE"/>
    <property type="match status" value="1"/>
</dbReference>
<keyword evidence="3" id="KW-0808">Transferase</keyword>